<dbReference type="PANTHER" id="PTHR42776">
    <property type="entry name" value="SERINE PEPTIDASE S9 FAMILY MEMBER"/>
    <property type="match status" value="1"/>
</dbReference>
<keyword evidence="1" id="KW-0378">Hydrolase</keyword>
<organism evidence="5 6">
    <name type="scientific">Kutzneria viridogrisea</name>
    <dbReference type="NCBI Taxonomy" id="47990"/>
    <lineage>
        <taxon>Bacteria</taxon>
        <taxon>Bacillati</taxon>
        <taxon>Actinomycetota</taxon>
        <taxon>Actinomycetes</taxon>
        <taxon>Pseudonocardiales</taxon>
        <taxon>Pseudonocardiaceae</taxon>
        <taxon>Kutzneria</taxon>
    </lineage>
</organism>
<keyword evidence="5" id="KW-0645">Protease</keyword>
<evidence type="ECO:0000256" key="2">
    <source>
        <dbReference type="ARBA" id="ARBA00022825"/>
    </source>
</evidence>
<feature type="domain" description="Peptidase S9 prolyl oligopeptidase catalytic" evidence="4">
    <location>
        <begin position="422"/>
        <end position="624"/>
    </location>
</feature>
<dbReference type="InterPro" id="IPR011042">
    <property type="entry name" value="6-blade_b-propeller_TolB-like"/>
</dbReference>
<sequence>MSRRHELADFDLVELPADPTISPDGRQVVYVLRTTDTELDRDVSALWTVDVDGGPPRRLTNGPNDTSPRFSPDGGSVAFLRDSQLWLLPVHGGEPRAITALPLGAGTPVWSNDGSRIAFSAPVNTTGEQDSDPLVIDRLGYKTDGAGMLRGLRKHLHVVGLDGAEPQQLTSGDFHAGDPSWAPDDSALAFARAGGADTELTQESSAYVLRLDGSAPEPVASVLATVGAVTWGVRGLLLIGLVKVGPDNPVLALVDDQTRYLTTDLDRAVMPGGPGYPGALPRTRPDGEVLFCARDRGCTHLYGSGRKIVGTDTSQVNGLSLCAEGRFAVTIVSTPDSFGEVLLVDLDTGEQRRLTNHTEAVFPDVEPFRPEQRVFRISDGTEVHGWLLRDPDRSGPAPLLVDAHGGPHNSWSPTRDPVHAYHQLLVARGWAVLLLNPRGSDGYGNAFRTAAIGAWGEADENDFLEPIDQLVAEGVADADRLALTGYSYGGYLSCWLPTRTDRFRAVVAGGVVSDLVSMAGTSDAGYELCGIELGSQPWEQRERYARLSPINHVDRVNTPTLVLHGGSDERCPVGQAEQWFAALRARGVPTRLVLYPGGGHLFILNGRPSHRIDYSRRVIDWLTAHP</sequence>
<keyword evidence="5" id="KW-0031">Aminopeptidase</keyword>
<dbReference type="SUPFAM" id="SSF82171">
    <property type="entry name" value="DPP6 N-terminal domain-like"/>
    <property type="match status" value="1"/>
</dbReference>
<dbReference type="InterPro" id="IPR029058">
    <property type="entry name" value="AB_hydrolase_fold"/>
</dbReference>
<gene>
    <name evidence="5" type="ORF">BC739_004159</name>
</gene>
<comment type="caution">
    <text evidence="5">The sequence shown here is derived from an EMBL/GenBank/DDBJ whole genome shotgun (WGS) entry which is preliminary data.</text>
</comment>
<dbReference type="RefSeq" id="WP_182838124.1">
    <property type="nucleotide sequence ID" value="NZ_BAAABQ010000040.1"/>
</dbReference>
<keyword evidence="6" id="KW-1185">Reference proteome</keyword>
<name>A0ABR6BJ91_9PSEU</name>
<dbReference type="Gene3D" id="3.40.50.1820">
    <property type="entry name" value="alpha/beta hydrolase"/>
    <property type="match status" value="1"/>
</dbReference>
<evidence type="ECO:0000256" key="3">
    <source>
        <dbReference type="SAM" id="MobiDB-lite"/>
    </source>
</evidence>
<dbReference type="InterPro" id="IPR011659">
    <property type="entry name" value="WD40"/>
</dbReference>
<protein>
    <submittedName>
        <fullName evidence="5">Dipeptidyl aminopeptidase/acylaminoacyl peptidase</fullName>
    </submittedName>
</protein>
<reference evidence="5 6" key="1">
    <citation type="submission" date="2020-08" db="EMBL/GenBank/DDBJ databases">
        <title>Genomic Encyclopedia of Archaeal and Bacterial Type Strains, Phase II (KMG-II): from individual species to whole genera.</title>
        <authorList>
            <person name="Goeker M."/>
        </authorList>
    </citation>
    <scope>NUCLEOTIDE SEQUENCE [LARGE SCALE GENOMIC DNA]</scope>
    <source>
        <strain evidence="5 6">DSM 43850</strain>
    </source>
</reference>
<dbReference type="PANTHER" id="PTHR42776:SF27">
    <property type="entry name" value="DIPEPTIDYL PEPTIDASE FAMILY MEMBER 6"/>
    <property type="match status" value="1"/>
</dbReference>
<dbReference type="InterPro" id="IPR001375">
    <property type="entry name" value="Peptidase_S9_cat"/>
</dbReference>
<evidence type="ECO:0000256" key="1">
    <source>
        <dbReference type="ARBA" id="ARBA00022801"/>
    </source>
</evidence>
<evidence type="ECO:0000313" key="6">
    <source>
        <dbReference type="Proteomes" id="UP000517916"/>
    </source>
</evidence>
<evidence type="ECO:0000259" key="4">
    <source>
        <dbReference type="Pfam" id="PF00326"/>
    </source>
</evidence>
<dbReference type="Proteomes" id="UP000517916">
    <property type="component" value="Unassembled WGS sequence"/>
</dbReference>
<dbReference type="EMBL" id="JACJID010000003">
    <property type="protein sequence ID" value="MBA8926953.1"/>
    <property type="molecule type" value="Genomic_DNA"/>
</dbReference>
<feature type="region of interest" description="Disordered" evidence="3">
    <location>
        <begin position="51"/>
        <end position="71"/>
    </location>
</feature>
<keyword evidence="2" id="KW-0720">Serine protease</keyword>
<dbReference type="SUPFAM" id="SSF53474">
    <property type="entry name" value="alpha/beta-Hydrolases"/>
    <property type="match status" value="1"/>
</dbReference>
<dbReference type="Pfam" id="PF00326">
    <property type="entry name" value="Peptidase_S9"/>
    <property type="match status" value="1"/>
</dbReference>
<accession>A0ABR6BJ91</accession>
<dbReference type="Gene3D" id="2.120.10.30">
    <property type="entry name" value="TolB, C-terminal domain"/>
    <property type="match status" value="2"/>
</dbReference>
<proteinExistence type="predicted"/>
<dbReference type="GO" id="GO:0004177">
    <property type="term" value="F:aminopeptidase activity"/>
    <property type="evidence" value="ECO:0007669"/>
    <property type="project" value="UniProtKB-KW"/>
</dbReference>
<evidence type="ECO:0000313" key="5">
    <source>
        <dbReference type="EMBL" id="MBA8926953.1"/>
    </source>
</evidence>
<dbReference type="Pfam" id="PF07676">
    <property type="entry name" value="PD40"/>
    <property type="match status" value="3"/>
</dbReference>